<dbReference type="RefSeq" id="WP_009542746.1">
    <property type="nucleotide sequence ID" value="NZ_ANHY01000030.1"/>
</dbReference>
<evidence type="ECO:0000313" key="2">
    <source>
        <dbReference type="EMBL" id="EKV26463.1"/>
    </source>
</evidence>
<dbReference type="Proteomes" id="UP000009881">
    <property type="component" value="Unassembled WGS sequence"/>
</dbReference>
<gene>
    <name evidence="2" type="ORF">C882_2755</name>
</gene>
<feature type="coiled-coil region" evidence="1">
    <location>
        <begin position="18"/>
        <end position="52"/>
    </location>
</feature>
<sequence length="62" mass="7007">MVINPDDLEPKRPMPKAVDLETMSIEGLEEHIQDLEAEIARTREVIGRKKAARAGAESFFKK</sequence>
<dbReference type="STRING" id="1238182.C882_2755"/>
<keyword evidence="1" id="KW-0175">Coiled coil</keyword>
<dbReference type="eggNOG" id="COG5509">
    <property type="taxonomic scope" value="Bacteria"/>
</dbReference>
<organism evidence="2 3">
    <name type="scientific">Caenispirillum salinarum AK4</name>
    <dbReference type="NCBI Taxonomy" id="1238182"/>
    <lineage>
        <taxon>Bacteria</taxon>
        <taxon>Pseudomonadati</taxon>
        <taxon>Pseudomonadota</taxon>
        <taxon>Alphaproteobacteria</taxon>
        <taxon>Rhodospirillales</taxon>
        <taxon>Novispirillaceae</taxon>
        <taxon>Caenispirillum</taxon>
    </lineage>
</organism>
<dbReference type="AlphaFoldDB" id="K9H764"/>
<dbReference type="Pfam" id="PF06698">
    <property type="entry name" value="DUF1192"/>
    <property type="match status" value="1"/>
</dbReference>
<evidence type="ECO:0000313" key="3">
    <source>
        <dbReference type="Proteomes" id="UP000009881"/>
    </source>
</evidence>
<proteinExistence type="predicted"/>
<evidence type="ECO:0000256" key="1">
    <source>
        <dbReference type="SAM" id="Coils"/>
    </source>
</evidence>
<dbReference type="OrthoDB" id="7364583at2"/>
<evidence type="ECO:0008006" key="4">
    <source>
        <dbReference type="Google" id="ProtNLM"/>
    </source>
</evidence>
<accession>K9H764</accession>
<comment type="caution">
    <text evidence="2">The sequence shown here is derived from an EMBL/GenBank/DDBJ whole genome shotgun (WGS) entry which is preliminary data.</text>
</comment>
<name>K9H764_9PROT</name>
<dbReference type="EMBL" id="ANHY01000030">
    <property type="protein sequence ID" value="EKV26463.1"/>
    <property type="molecule type" value="Genomic_DNA"/>
</dbReference>
<protein>
    <recommendedName>
        <fullName evidence="4">DUF1192 domain-containing protein</fullName>
    </recommendedName>
</protein>
<keyword evidence="3" id="KW-1185">Reference proteome</keyword>
<dbReference type="InterPro" id="IPR009579">
    <property type="entry name" value="DUF1192"/>
</dbReference>
<reference evidence="2 3" key="1">
    <citation type="journal article" date="2013" name="Genome Announc.">
        <title>Draft Genome Sequence of an Alphaproteobacterium, Caenispirillum salinarum AK4(T), Isolated from a Solar Saltern.</title>
        <authorList>
            <person name="Khatri I."/>
            <person name="Singh A."/>
            <person name="Korpole S."/>
            <person name="Pinnaka A.K."/>
            <person name="Subramanian S."/>
        </authorList>
    </citation>
    <scope>NUCLEOTIDE SEQUENCE [LARGE SCALE GENOMIC DNA]</scope>
    <source>
        <strain evidence="2 3">AK4</strain>
    </source>
</reference>